<evidence type="ECO:0000313" key="1">
    <source>
        <dbReference type="EMBL" id="MBO0481005.1"/>
    </source>
</evidence>
<proteinExistence type="predicted"/>
<comment type="caution">
    <text evidence="1">The sequence shown here is derived from an EMBL/GenBank/DDBJ whole genome shotgun (WGS) entry which is preliminary data.</text>
</comment>
<dbReference type="EMBL" id="JAFLWI010000002">
    <property type="protein sequence ID" value="MBO0481005.1"/>
    <property type="molecule type" value="Genomic_DNA"/>
</dbReference>
<accession>A0ABS3HY61</accession>
<sequence length="62" mass="7289">MYYYTYSNDQNWLDSFNSWAGHTCLMNQEGKQEHLDYTEANIHCFNNEMACGPAIELMDEAE</sequence>
<gene>
    <name evidence="1" type="ORF">JZO71_01540</name>
</gene>
<dbReference type="Proteomes" id="UP000664832">
    <property type="component" value="Unassembled WGS sequence"/>
</dbReference>
<organism evidence="1 2">
    <name type="scientific">Candidatus Enterococcus courvalinii</name>
    <dbReference type="NCBI Taxonomy" id="2815329"/>
    <lineage>
        <taxon>Bacteria</taxon>
        <taxon>Bacillati</taxon>
        <taxon>Bacillota</taxon>
        <taxon>Bacilli</taxon>
        <taxon>Lactobacillales</taxon>
        <taxon>Enterococcaceae</taxon>
        <taxon>Enterococcus</taxon>
    </lineage>
</organism>
<keyword evidence="2" id="KW-1185">Reference proteome</keyword>
<reference evidence="1 2" key="1">
    <citation type="submission" date="2021-03" db="EMBL/GenBank/DDBJ databases">
        <title>Enterococcal diversity collection.</title>
        <authorList>
            <person name="Gilmore M.S."/>
            <person name="Schwartzman J."/>
            <person name="Van Tyne D."/>
            <person name="Martin M."/>
            <person name="Earl A.M."/>
            <person name="Manson A.L."/>
            <person name="Straub T."/>
            <person name="Salamzade R."/>
            <person name="Saavedra J."/>
            <person name="Lebreton F."/>
            <person name="Prichula J."/>
            <person name="Schaufler K."/>
            <person name="Gaca A."/>
            <person name="Sgardioli B."/>
            <person name="Wagenaar J."/>
            <person name="Strong T."/>
        </authorList>
    </citation>
    <scope>NUCLEOTIDE SEQUENCE [LARGE SCALE GENOMIC DNA]</scope>
    <source>
        <strain evidence="1 2">MSG2901</strain>
    </source>
</reference>
<protein>
    <submittedName>
        <fullName evidence="1">Uncharacterized protein</fullName>
    </submittedName>
</protein>
<evidence type="ECO:0000313" key="2">
    <source>
        <dbReference type="Proteomes" id="UP000664832"/>
    </source>
</evidence>
<name>A0ABS3HY61_9ENTE</name>